<dbReference type="GO" id="GO:0016042">
    <property type="term" value="P:lipid catabolic process"/>
    <property type="evidence" value="ECO:0007669"/>
    <property type="project" value="UniProtKB-KW"/>
</dbReference>
<evidence type="ECO:0000313" key="6">
    <source>
        <dbReference type="Proteomes" id="UP000515121"/>
    </source>
</evidence>
<dbReference type="RefSeq" id="XP_022721110.1">
    <property type="nucleotide sequence ID" value="XM_022865375.1"/>
</dbReference>
<dbReference type="SUPFAM" id="SSF52266">
    <property type="entry name" value="SGNH hydrolase"/>
    <property type="match status" value="1"/>
</dbReference>
<dbReference type="InterPro" id="IPR035669">
    <property type="entry name" value="SGNH_plant_lipase-like"/>
</dbReference>
<reference evidence="7" key="1">
    <citation type="submission" date="2025-08" db="UniProtKB">
        <authorList>
            <consortium name="RefSeq"/>
        </authorList>
    </citation>
    <scope>IDENTIFICATION</scope>
    <source>
        <tissue evidence="7">Fruit stalk</tissue>
    </source>
</reference>
<sequence length="359" mass="39557">MGTILKRLITICSMYQIIAINFWSGICSAQNVSTVFIFGDSLVEVGNNFYINTLAKPVFPNGIDFAEGSPSGRYTNARTVGDIIEEELGFKNYSPPYLAPNTTGDLILKGVNYASSGSGILNSTGSIFGEHICMDEQISYFAKTRQDIISRIGAPAAQSLLRKALYFLAIGANDIFAQQKSTKRDINVYLDTLVSKFKSQLTTLYNLDARKIAVTNCPPLGCTPFEIDHLCADNCVSSFNDVAKLYNTRLKSLLQELTTKLSESNFVYVDNYAIVEDILQNYRSYGFENADSACCQVTGRHGGLIACGYLSRVCPDRTKYVFWDPYHTTESANLIGAKHALDGGLEYVSPINIRQLANS</sequence>
<dbReference type="AlphaFoldDB" id="A0A6P5WYB0"/>
<keyword evidence="2" id="KW-0378">Hydrolase</keyword>
<name>A0A6P5WYB0_DURZI</name>
<evidence type="ECO:0000256" key="5">
    <source>
        <dbReference type="SAM" id="SignalP"/>
    </source>
</evidence>
<dbReference type="PANTHER" id="PTHR45648">
    <property type="entry name" value="GDSL LIPASE/ACYLHYDROLASE FAMILY PROTEIN (AFU_ORTHOLOGUE AFUA_4G14700)"/>
    <property type="match status" value="1"/>
</dbReference>
<gene>
    <name evidence="7" type="primary">LOC111278750</name>
</gene>
<keyword evidence="6" id="KW-1185">Reference proteome</keyword>
<dbReference type="Proteomes" id="UP000515121">
    <property type="component" value="Unplaced"/>
</dbReference>
<protein>
    <submittedName>
        <fullName evidence="7">GDSL esterase/lipase At4g16230-like</fullName>
    </submittedName>
</protein>
<comment type="similarity">
    <text evidence="1">Belongs to the 'GDSL' lipolytic enzyme family.</text>
</comment>
<dbReference type="GO" id="GO:0016788">
    <property type="term" value="F:hydrolase activity, acting on ester bonds"/>
    <property type="evidence" value="ECO:0007669"/>
    <property type="project" value="InterPro"/>
</dbReference>
<evidence type="ECO:0000256" key="1">
    <source>
        <dbReference type="ARBA" id="ARBA00008668"/>
    </source>
</evidence>
<feature type="chain" id="PRO_5027858471" evidence="5">
    <location>
        <begin position="30"/>
        <end position="359"/>
    </location>
</feature>
<evidence type="ECO:0000256" key="4">
    <source>
        <dbReference type="ARBA" id="ARBA00023098"/>
    </source>
</evidence>
<evidence type="ECO:0000256" key="2">
    <source>
        <dbReference type="ARBA" id="ARBA00022801"/>
    </source>
</evidence>
<dbReference type="KEGG" id="dzi:111278750"/>
<dbReference type="InterPro" id="IPR051058">
    <property type="entry name" value="GDSL_Est/Lipase"/>
</dbReference>
<feature type="signal peptide" evidence="5">
    <location>
        <begin position="1"/>
        <end position="29"/>
    </location>
</feature>
<dbReference type="Pfam" id="PF00657">
    <property type="entry name" value="Lipase_GDSL"/>
    <property type="match status" value="1"/>
</dbReference>
<dbReference type="InterPro" id="IPR001087">
    <property type="entry name" value="GDSL"/>
</dbReference>
<evidence type="ECO:0000256" key="3">
    <source>
        <dbReference type="ARBA" id="ARBA00022963"/>
    </source>
</evidence>
<dbReference type="CDD" id="cd01837">
    <property type="entry name" value="SGNH_plant_lipase_like"/>
    <property type="match status" value="1"/>
</dbReference>
<keyword evidence="5" id="KW-0732">Signal</keyword>
<keyword evidence="4" id="KW-0443">Lipid metabolism</keyword>
<proteinExistence type="inferred from homology"/>
<dbReference type="InterPro" id="IPR036514">
    <property type="entry name" value="SGNH_hydro_sf"/>
</dbReference>
<keyword evidence="3" id="KW-0442">Lipid degradation</keyword>
<dbReference type="GeneID" id="111278750"/>
<organism evidence="6 7">
    <name type="scientific">Durio zibethinus</name>
    <name type="common">Durian</name>
    <dbReference type="NCBI Taxonomy" id="66656"/>
    <lineage>
        <taxon>Eukaryota</taxon>
        <taxon>Viridiplantae</taxon>
        <taxon>Streptophyta</taxon>
        <taxon>Embryophyta</taxon>
        <taxon>Tracheophyta</taxon>
        <taxon>Spermatophyta</taxon>
        <taxon>Magnoliopsida</taxon>
        <taxon>eudicotyledons</taxon>
        <taxon>Gunneridae</taxon>
        <taxon>Pentapetalae</taxon>
        <taxon>rosids</taxon>
        <taxon>malvids</taxon>
        <taxon>Malvales</taxon>
        <taxon>Malvaceae</taxon>
        <taxon>Helicteroideae</taxon>
        <taxon>Durio</taxon>
    </lineage>
</organism>
<dbReference type="PANTHER" id="PTHR45648:SF9">
    <property type="entry name" value="PROLINE-RICH PROTEIN APG, PUTATIVE-RELATED"/>
    <property type="match status" value="1"/>
</dbReference>
<accession>A0A6P5WYB0</accession>
<dbReference type="OrthoDB" id="1600564at2759"/>
<evidence type="ECO:0000313" key="7">
    <source>
        <dbReference type="RefSeq" id="XP_022721110.1"/>
    </source>
</evidence>
<dbReference type="Gene3D" id="3.40.50.1110">
    <property type="entry name" value="SGNH hydrolase"/>
    <property type="match status" value="1"/>
</dbReference>